<comment type="caution">
    <text evidence="1">The sequence shown here is derived from an EMBL/GenBank/DDBJ whole genome shotgun (WGS) entry which is preliminary data.</text>
</comment>
<evidence type="ECO:0000313" key="2">
    <source>
        <dbReference type="Proteomes" id="UP000024635"/>
    </source>
</evidence>
<accession>A0A016UVD6</accession>
<dbReference type="OrthoDB" id="5852034at2759"/>
<organism evidence="1 2">
    <name type="scientific">Ancylostoma ceylanicum</name>
    <dbReference type="NCBI Taxonomy" id="53326"/>
    <lineage>
        <taxon>Eukaryota</taxon>
        <taxon>Metazoa</taxon>
        <taxon>Ecdysozoa</taxon>
        <taxon>Nematoda</taxon>
        <taxon>Chromadorea</taxon>
        <taxon>Rhabditida</taxon>
        <taxon>Rhabditina</taxon>
        <taxon>Rhabditomorpha</taxon>
        <taxon>Strongyloidea</taxon>
        <taxon>Ancylostomatidae</taxon>
        <taxon>Ancylostomatinae</taxon>
        <taxon>Ancylostoma</taxon>
    </lineage>
</organism>
<proteinExistence type="predicted"/>
<protein>
    <submittedName>
        <fullName evidence="1">Uncharacterized protein</fullName>
    </submittedName>
</protein>
<gene>
    <name evidence="1" type="primary">Acey_s0024.g1061</name>
    <name evidence="1" type="ORF">Y032_0024g1061</name>
</gene>
<keyword evidence="2" id="KW-1185">Reference proteome</keyword>
<reference evidence="2" key="1">
    <citation type="journal article" date="2015" name="Nat. Genet.">
        <title>The genome and transcriptome of the zoonotic hookworm Ancylostoma ceylanicum identify infection-specific gene families.</title>
        <authorList>
            <person name="Schwarz E.M."/>
            <person name="Hu Y."/>
            <person name="Antoshechkin I."/>
            <person name="Miller M.M."/>
            <person name="Sternberg P.W."/>
            <person name="Aroian R.V."/>
        </authorList>
    </citation>
    <scope>NUCLEOTIDE SEQUENCE</scope>
    <source>
        <strain evidence="2">HY135</strain>
    </source>
</reference>
<name>A0A016UVD6_9BILA</name>
<dbReference type="AlphaFoldDB" id="A0A016UVD6"/>
<evidence type="ECO:0000313" key="1">
    <source>
        <dbReference type="EMBL" id="EYC19394.1"/>
    </source>
</evidence>
<sequence>MKGYDVANQPEDNRKLLYQDSVNKKVLLEWIRITGLENPRKKNYDKLLKDFVYEILRYPSDRAAPLSWPTGAGTFGNIQAIRVRSTY</sequence>
<dbReference type="EMBL" id="JARK01001360">
    <property type="protein sequence ID" value="EYC19394.1"/>
    <property type="molecule type" value="Genomic_DNA"/>
</dbReference>
<dbReference type="Proteomes" id="UP000024635">
    <property type="component" value="Unassembled WGS sequence"/>
</dbReference>